<evidence type="ECO:0000313" key="2">
    <source>
        <dbReference type="EMBL" id="KIJ41427.1"/>
    </source>
</evidence>
<accession>A0A0C9VIU0</accession>
<sequence>MESVVLLSLLSAQVRALYINEPSSFSDRCCWRSLNIEDIDYRESIEILGGVPLSKFFLTVLDAF</sequence>
<reference evidence="2 3" key="1">
    <citation type="submission" date="2014-06" db="EMBL/GenBank/DDBJ databases">
        <title>Evolutionary Origins and Diversification of the Mycorrhizal Mutualists.</title>
        <authorList>
            <consortium name="DOE Joint Genome Institute"/>
            <consortium name="Mycorrhizal Genomics Consortium"/>
            <person name="Kohler A."/>
            <person name="Kuo A."/>
            <person name="Nagy L.G."/>
            <person name="Floudas D."/>
            <person name="Copeland A."/>
            <person name="Barry K.W."/>
            <person name="Cichocki N."/>
            <person name="Veneault-Fourrey C."/>
            <person name="LaButti K."/>
            <person name="Lindquist E.A."/>
            <person name="Lipzen A."/>
            <person name="Lundell T."/>
            <person name="Morin E."/>
            <person name="Murat C."/>
            <person name="Riley R."/>
            <person name="Ohm R."/>
            <person name="Sun H."/>
            <person name="Tunlid A."/>
            <person name="Henrissat B."/>
            <person name="Grigoriev I.V."/>
            <person name="Hibbett D.S."/>
            <person name="Martin F."/>
        </authorList>
    </citation>
    <scope>NUCLEOTIDE SEQUENCE [LARGE SCALE GENOMIC DNA]</scope>
    <source>
        <strain evidence="2 3">SS14</strain>
    </source>
</reference>
<dbReference type="AlphaFoldDB" id="A0A0C9VIU0"/>
<dbReference type="HOGENOM" id="CLU_2869087_0_0_1"/>
<protein>
    <submittedName>
        <fullName evidence="2">Uncharacterized protein</fullName>
    </submittedName>
</protein>
<keyword evidence="3" id="KW-1185">Reference proteome</keyword>
<proteinExistence type="predicted"/>
<dbReference type="Proteomes" id="UP000054279">
    <property type="component" value="Unassembled WGS sequence"/>
</dbReference>
<gene>
    <name evidence="2" type="ORF">M422DRAFT_31772</name>
</gene>
<evidence type="ECO:0000313" key="3">
    <source>
        <dbReference type="Proteomes" id="UP000054279"/>
    </source>
</evidence>
<dbReference type="EMBL" id="KN837137">
    <property type="protein sequence ID" value="KIJ41427.1"/>
    <property type="molecule type" value="Genomic_DNA"/>
</dbReference>
<evidence type="ECO:0000256" key="1">
    <source>
        <dbReference type="SAM" id="SignalP"/>
    </source>
</evidence>
<organism evidence="2 3">
    <name type="scientific">Sphaerobolus stellatus (strain SS14)</name>
    <dbReference type="NCBI Taxonomy" id="990650"/>
    <lineage>
        <taxon>Eukaryota</taxon>
        <taxon>Fungi</taxon>
        <taxon>Dikarya</taxon>
        <taxon>Basidiomycota</taxon>
        <taxon>Agaricomycotina</taxon>
        <taxon>Agaricomycetes</taxon>
        <taxon>Phallomycetidae</taxon>
        <taxon>Geastrales</taxon>
        <taxon>Sphaerobolaceae</taxon>
        <taxon>Sphaerobolus</taxon>
    </lineage>
</organism>
<keyword evidence="1" id="KW-0732">Signal</keyword>
<name>A0A0C9VIU0_SPHS4</name>
<feature type="signal peptide" evidence="1">
    <location>
        <begin position="1"/>
        <end position="16"/>
    </location>
</feature>
<feature type="chain" id="PRO_5002205462" evidence="1">
    <location>
        <begin position="17"/>
        <end position="64"/>
    </location>
</feature>